<reference evidence="2" key="2">
    <citation type="journal article" date="2024" name="Plant">
        <title>Genomic evolution and insights into agronomic trait innovations of Sesamum species.</title>
        <authorList>
            <person name="Miao H."/>
            <person name="Wang L."/>
            <person name="Qu L."/>
            <person name="Liu H."/>
            <person name="Sun Y."/>
            <person name="Le M."/>
            <person name="Wang Q."/>
            <person name="Wei S."/>
            <person name="Zheng Y."/>
            <person name="Lin W."/>
            <person name="Duan Y."/>
            <person name="Cao H."/>
            <person name="Xiong S."/>
            <person name="Wang X."/>
            <person name="Wei L."/>
            <person name="Li C."/>
            <person name="Ma Q."/>
            <person name="Ju M."/>
            <person name="Zhao R."/>
            <person name="Li G."/>
            <person name="Mu C."/>
            <person name="Tian Q."/>
            <person name="Mei H."/>
            <person name="Zhang T."/>
            <person name="Gao T."/>
            <person name="Zhang H."/>
        </authorList>
    </citation>
    <scope>NUCLEOTIDE SEQUENCE</scope>
    <source>
        <strain evidence="2">G01</strain>
    </source>
</reference>
<gene>
    <name evidence="2" type="ORF">Sangu_0677200</name>
</gene>
<name>A0AAW2PTC8_9LAMI</name>
<evidence type="ECO:0000259" key="1">
    <source>
        <dbReference type="Pfam" id="PF03732"/>
    </source>
</evidence>
<dbReference type="AlphaFoldDB" id="A0AAW2PTC8"/>
<reference evidence="2" key="1">
    <citation type="submission" date="2020-06" db="EMBL/GenBank/DDBJ databases">
        <authorList>
            <person name="Li T."/>
            <person name="Hu X."/>
            <person name="Zhang T."/>
            <person name="Song X."/>
            <person name="Zhang H."/>
            <person name="Dai N."/>
            <person name="Sheng W."/>
            <person name="Hou X."/>
            <person name="Wei L."/>
        </authorList>
    </citation>
    <scope>NUCLEOTIDE SEQUENCE</scope>
    <source>
        <strain evidence="2">G01</strain>
        <tissue evidence="2">Leaf</tissue>
    </source>
</reference>
<organism evidence="2">
    <name type="scientific">Sesamum angustifolium</name>
    <dbReference type="NCBI Taxonomy" id="2727405"/>
    <lineage>
        <taxon>Eukaryota</taxon>
        <taxon>Viridiplantae</taxon>
        <taxon>Streptophyta</taxon>
        <taxon>Embryophyta</taxon>
        <taxon>Tracheophyta</taxon>
        <taxon>Spermatophyta</taxon>
        <taxon>Magnoliopsida</taxon>
        <taxon>eudicotyledons</taxon>
        <taxon>Gunneridae</taxon>
        <taxon>Pentapetalae</taxon>
        <taxon>asterids</taxon>
        <taxon>lamiids</taxon>
        <taxon>Lamiales</taxon>
        <taxon>Pedaliaceae</taxon>
        <taxon>Sesamum</taxon>
    </lineage>
</organism>
<proteinExistence type="predicted"/>
<accession>A0AAW2PTC8</accession>
<comment type="caution">
    <text evidence="2">The sequence shown here is derived from an EMBL/GenBank/DDBJ whole genome shotgun (WGS) entry which is preliminary data.</text>
</comment>
<feature type="domain" description="Retrotransposon gag" evidence="1">
    <location>
        <begin position="66"/>
        <end position="140"/>
    </location>
</feature>
<evidence type="ECO:0000313" key="2">
    <source>
        <dbReference type="EMBL" id="KAL0358278.1"/>
    </source>
</evidence>
<dbReference type="Pfam" id="PF03732">
    <property type="entry name" value="Retrotrans_gag"/>
    <property type="match status" value="1"/>
</dbReference>
<protein>
    <recommendedName>
        <fullName evidence="1">Retrotransposon gag domain-containing protein</fullName>
    </recommendedName>
</protein>
<dbReference type="InterPro" id="IPR005162">
    <property type="entry name" value="Retrotrans_gag_dom"/>
</dbReference>
<dbReference type="EMBL" id="JACGWK010000004">
    <property type="protein sequence ID" value="KAL0358278.1"/>
    <property type="molecule type" value="Genomic_DNA"/>
</dbReference>
<sequence>MVELHQQVTKETTHVECGIPFSEHIIAKELPAQFRALSHLPAYDGTTGLAEYIHKFENTALLHRYTDGIKFRSFAEFSSLFQHQFASIKKSRKSTISLFGINQEEKKTLRASIQHFNAAILEVPTVYQEVLVSAFTQGLRG</sequence>